<dbReference type="RefSeq" id="WP_344418111.1">
    <property type="nucleotide sequence ID" value="NZ_BAAANN010000010.1"/>
</dbReference>
<keyword evidence="3" id="KW-1185">Reference proteome</keyword>
<proteinExistence type="predicted"/>
<sequence>MTVEEPGTAAVAPPRRGLAIASLTVGAATIVLAVSAWFAWLLVLPRLSIALHHSWLSVAFGLVVGAIWFATLPAGVVAAVLGLTSGARLPGGDNLGRVGAFLGLLSFTVGLVGAVVFVLHAGAWGPPRFPTWEPF</sequence>
<keyword evidence="1" id="KW-1133">Transmembrane helix</keyword>
<feature type="transmembrane region" description="Helical" evidence="1">
    <location>
        <begin position="55"/>
        <end position="80"/>
    </location>
</feature>
<feature type="transmembrane region" description="Helical" evidence="1">
    <location>
        <begin position="20"/>
        <end position="43"/>
    </location>
</feature>
<accession>A0ABN2QU76</accession>
<dbReference type="EMBL" id="BAAANN010000010">
    <property type="protein sequence ID" value="GAA1958124.1"/>
    <property type="molecule type" value="Genomic_DNA"/>
</dbReference>
<gene>
    <name evidence="2" type="ORF">GCM10009754_30510</name>
</gene>
<protein>
    <submittedName>
        <fullName evidence="2">Uncharacterized protein</fullName>
    </submittedName>
</protein>
<organism evidence="2 3">
    <name type="scientific">Amycolatopsis minnesotensis</name>
    <dbReference type="NCBI Taxonomy" id="337894"/>
    <lineage>
        <taxon>Bacteria</taxon>
        <taxon>Bacillati</taxon>
        <taxon>Actinomycetota</taxon>
        <taxon>Actinomycetes</taxon>
        <taxon>Pseudonocardiales</taxon>
        <taxon>Pseudonocardiaceae</taxon>
        <taxon>Amycolatopsis</taxon>
    </lineage>
</organism>
<feature type="transmembrane region" description="Helical" evidence="1">
    <location>
        <begin position="100"/>
        <end position="119"/>
    </location>
</feature>
<evidence type="ECO:0000256" key="1">
    <source>
        <dbReference type="SAM" id="Phobius"/>
    </source>
</evidence>
<evidence type="ECO:0000313" key="3">
    <source>
        <dbReference type="Proteomes" id="UP001501116"/>
    </source>
</evidence>
<evidence type="ECO:0000313" key="2">
    <source>
        <dbReference type="EMBL" id="GAA1958124.1"/>
    </source>
</evidence>
<comment type="caution">
    <text evidence="2">The sequence shown here is derived from an EMBL/GenBank/DDBJ whole genome shotgun (WGS) entry which is preliminary data.</text>
</comment>
<keyword evidence="1" id="KW-0812">Transmembrane</keyword>
<reference evidence="2 3" key="1">
    <citation type="journal article" date="2019" name="Int. J. Syst. Evol. Microbiol.">
        <title>The Global Catalogue of Microorganisms (GCM) 10K type strain sequencing project: providing services to taxonomists for standard genome sequencing and annotation.</title>
        <authorList>
            <consortium name="The Broad Institute Genomics Platform"/>
            <consortium name="The Broad Institute Genome Sequencing Center for Infectious Disease"/>
            <person name="Wu L."/>
            <person name="Ma J."/>
        </authorList>
    </citation>
    <scope>NUCLEOTIDE SEQUENCE [LARGE SCALE GENOMIC DNA]</scope>
    <source>
        <strain evidence="2 3">JCM 14545</strain>
    </source>
</reference>
<dbReference type="Proteomes" id="UP001501116">
    <property type="component" value="Unassembled WGS sequence"/>
</dbReference>
<keyword evidence="1" id="KW-0472">Membrane</keyword>
<name>A0ABN2QU76_9PSEU</name>